<reference evidence="2 3" key="1">
    <citation type="journal article" date="2021" name="BMC Genomics">
        <title>Datura genome reveals duplications of psychoactive alkaloid biosynthetic genes and high mutation rate following tissue culture.</title>
        <authorList>
            <person name="Rajewski A."/>
            <person name="Carter-House D."/>
            <person name="Stajich J."/>
            <person name="Litt A."/>
        </authorList>
    </citation>
    <scope>NUCLEOTIDE SEQUENCE [LARGE SCALE GENOMIC DNA]</scope>
    <source>
        <strain evidence="2">AR-01</strain>
    </source>
</reference>
<protein>
    <submittedName>
        <fullName evidence="2">Uncharacterized protein</fullName>
    </submittedName>
</protein>
<evidence type="ECO:0000313" key="3">
    <source>
        <dbReference type="Proteomes" id="UP000823775"/>
    </source>
</evidence>
<comment type="caution">
    <text evidence="2">The sequence shown here is derived from an EMBL/GenBank/DDBJ whole genome shotgun (WGS) entry which is preliminary data.</text>
</comment>
<gene>
    <name evidence="2" type="ORF">HAX54_039584</name>
</gene>
<name>A0ABS8SJI8_DATST</name>
<evidence type="ECO:0000313" key="2">
    <source>
        <dbReference type="EMBL" id="MCD7458912.1"/>
    </source>
</evidence>
<organism evidence="2 3">
    <name type="scientific">Datura stramonium</name>
    <name type="common">Jimsonweed</name>
    <name type="synonym">Common thornapple</name>
    <dbReference type="NCBI Taxonomy" id="4076"/>
    <lineage>
        <taxon>Eukaryota</taxon>
        <taxon>Viridiplantae</taxon>
        <taxon>Streptophyta</taxon>
        <taxon>Embryophyta</taxon>
        <taxon>Tracheophyta</taxon>
        <taxon>Spermatophyta</taxon>
        <taxon>Magnoliopsida</taxon>
        <taxon>eudicotyledons</taxon>
        <taxon>Gunneridae</taxon>
        <taxon>Pentapetalae</taxon>
        <taxon>asterids</taxon>
        <taxon>lamiids</taxon>
        <taxon>Solanales</taxon>
        <taxon>Solanaceae</taxon>
        <taxon>Solanoideae</taxon>
        <taxon>Datureae</taxon>
        <taxon>Datura</taxon>
    </lineage>
</organism>
<dbReference type="Proteomes" id="UP000823775">
    <property type="component" value="Unassembled WGS sequence"/>
</dbReference>
<feature type="signal peptide" evidence="1">
    <location>
        <begin position="1"/>
        <end position="20"/>
    </location>
</feature>
<keyword evidence="1" id="KW-0732">Signal</keyword>
<accession>A0ABS8SJI8</accession>
<proteinExistence type="predicted"/>
<sequence>MQPRELLLLCLQLAWGVSRGAPSNQPWLVLHLVLLVQLLAMEYGAIPSASEVAKRNILVSEERLGSSGMGQPLLSPLANRMMMSQAAKATDGIGVADGANLGDATVMTGRVFSPSVGPGMQWRPGSSPLQSK</sequence>
<keyword evidence="3" id="KW-1185">Reference proteome</keyword>
<evidence type="ECO:0000256" key="1">
    <source>
        <dbReference type="SAM" id="SignalP"/>
    </source>
</evidence>
<feature type="chain" id="PRO_5046427006" evidence="1">
    <location>
        <begin position="21"/>
        <end position="132"/>
    </location>
</feature>
<dbReference type="EMBL" id="JACEIK010000550">
    <property type="protein sequence ID" value="MCD7458912.1"/>
    <property type="molecule type" value="Genomic_DNA"/>
</dbReference>